<evidence type="ECO:0000313" key="4">
    <source>
        <dbReference type="Proteomes" id="UP000701853"/>
    </source>
</evidence>
<keyword evidence="1" id="KW-0812">Transmembrane</keyword>
<dbReference type="Pfam" id="PF24924">
    <property type="entry name" value="DUF7745"/>
    <property type="match status" value="1"/>
</dbReference>
<dbReference type="AlphaFoldDB" id="A0A8J5YYD6"/>
<evidence type="ECO:0000256" key="1">
    <source>
        <dbReference type="SAM" id="Phobius"/>
    </source>
</evidence>
<organism evidence="3 4">
    <name type="scientific">Gossypium anomalum</name>
    <dbReference type="NCBI Taxonomy" id="47600"/>
    <lineage>
        <taxon>Eukaryota</taxon>
        <taxon>Viridiplantae</taxon>
        <taxon>Streptophyta</taxon>
        <taxon>Embryophyta</taxon>
        <taxon>Tracheophyta</taxon>
        <taxon>Spermatophyta</taxon>
        <taxon>Magnoliopsida</taxon>
        <taxon>eudicotyledons</taxon>
        <taxon>Gunneridae</taxon>
        <taxon>Pentapetalae</taxon>
        <taxon>rosids</taxon>
        <taxon>malvids</taxon>
        <taxon>Malvales</taxon>
        <taxon>Malvaceae</taxon>
        <taxon>Malvoideae</taxon>
        <taxon>Gossypium</taxon>
    </lineage>
</organism>
<evidence type="ECO:0000259" key="2">
    <source>
        <dbReference type="Pfam" id="PF24924"/>
    </source>
</evidence>
<feature type="domain" description="DUF7745" evidence="2">
    <location>
        <begin position="2"/>
        <end position="156"/>
    </location>
</feature>
<sequence>MTPTIEEYAALLRIDNVQFYKIYMKEPKPMTFKKKLMRLTDITDIWAEKQIKKKNETSCIPWFSLRDLVLNHPDVLKRVNLFALAIYGLIVFPIVLGHIEVAVVDFFEKLKQGINPIPTILAETFRSLRICRRKGEGRFIGCAQLLNVWILSYFWKNLRAEDVTWRTPWIRPSVLLYKVGNQDWVPLLGLWGGVGYMRRVRDTAKSWKKIHLMELALYADTLTQDYDI</sequence>
<proteinExistence type="predicted"/>
<dbReference type="Proteomes" id="UP000701853">
    <property type="component" value="Chromosome 4"/>
</dbReference>
<reference evidence="3 4" key="1">
    <citation type="journal article" date="2021" name="bioRxiv">
        <title>The Gossypium anomalum genome as a resource for cotton improvement and evolutionary analysis of hybrid incompatibility.</title>
        <authorList>
            <person name="Grover C.E."/>
            <person name="Yuan D."/>
            <person name="Arick M.A."/>
            <person name="Miller E.R."/>
            <person name="Hu G."/>
            <person name="Peterson D.G."/>
            <person name="Wendel J.F."/>
            <person name="Udall J.A."/>
        </authorList>
    </citation>
    <scope>NUCLEOTIDE SEQUENCE [LARGE SCALE GENOMIC DNA]</scope>
    <source>
        <strain evidence="3">JFW-Udall</strain>
        <tissue evidence="3">Leaf</tissue>
    </source>
</reference>
<dbReference type="OrthoDB" id="991372at2759"/>
<dbReference type="EMBL" id="JAHUZN010000004">
    <property type="protein sequence ID" value="KAG8495944.1"/>
    <property type="molecule type" value="Genomic_DNA"/>
</dbReference>
<name>A0A8J5YYD6_9ROSI</name>
<evidence type="ECO:0000313" key="3">
    <source>
        <dbReference type="EMBL" id="KAG8495944.1"/>
    </source>
</evidence>
<keyword evidence="1" id="KW-1133">Transmembrane helix</keyword>
<keyword evidence="4" id="KW-1185">Reference proteome</keyword>
<feature type="transmembrane region" description="Helical" evidence="1">
    <location>
        <begin position="81"/>
        <end position="107"/>
    </location>
</feature>
<dbReference type="PANTHER" id="PTHR48200:SF1">
    <property type="entry name" value="AMINOTRANSFERASE-LIKE PLANT MOBILE DOMAIN-CONTAINING PROTEIN"/>
    <property type="match status" value="1"/>
</dbReference>
<gene>
    <name evidence="3" type="ORF">CXB51_009460</name>
</gene>
<dbReference type="InterPro" id="IPR056647">
    <property type="entry name" value="DUF7745"/>
</dbReference>
<protein>
    <recommendedName>
        <fullName evidence="2">DUF7745 domain-containing protein</fullName>
    </recommendedName>
</protein>
<accession>A0A8J5YYD6</accession>
<comment type="caution">
    <text evidence="3">The sequence shown here is derived from an EMBL/GenBank/DDBJ whole genome shotgun (WGS) entry which is preliminary data.</text>
</comment>
<dbReference type="PANTHER" id="PTHR48200">
    <property type="entry name" value="PROTEIN, PUTATIVE-RELATED"/>
    <property type="match status" value="1"/>
</dbReference>
<keyword evidence="1" id="KW-0472">Membrane</keyword>